<dbReference type="InterPro" id="IPR048020">
    <property type="entry name" value="Transpos_IS3"/>
</dbReference>
<comment type="function">
    <text evidence="1">Involved in the transposition of the insertion sequence.</text>
</comment>
<dbReference type="EMBL" id="LT629710">
    <property type="protein sequence ID" value="SDO34796.1"/>
    <property type="molecule type" value="Genomic_DNA"/>
</dbReference>
<dbReference type="Pfam" id="PF00665">
    <property type="entry name" value="rve"/>
    <property type="match status" value="1"/>
</dbReference>
<dbReference type="InterPro" id="IPR001584">
    <property type="entry name" value="Integrase_cat-core"/>
</dbReference>
<reference evidence="3 4" key="1">
    <citation type="submission" date="2016-10" db="EMBL/GenBank/DDBJ databases">
        <authorList>
            <person name="de Groot N.N."/>
        </authorList>
    </citation>
    <scope>NUCLEOTIDE SEQUENCE [LARGE SCALE GENOMIC DNA]</scope>
    <source>
        <strain evidence="4">P4-7,KCTC 19426,CECT 7604</strain>
    </source>
</reference>
<dbReference type="InterPro" id="IPR036397">
    <property type="entry name" value="RNaseH_sf"/>
</dbReference>
<feature type="domain" description="Integrase catalytic" evidence="2">
    <location>
        <begin position="127"/>
        <end position="294"/>
    </location>
</feature>
<evidence type="ECO:0000259" key="2">
    <source>
        <dbReference type="PROSITE" id="PS50994"/>
    </source>
</evidence>
<dbReference type="InterPro" id="IPR025948">
    <property type="entry name" value="HTH-like_dom"/>
</dbReference>
<proteinExistence type="predicted"/>
<dbReference type="InterPro" id="IPR050900">
    <property type="entry name" value="Transposase_IS3/IS150/IS904"/>
</dbReference>
<evidence type="ECO:0000313" key="3">
    <source>
        <dbReference type="EMBL" id="SDO34796.1"/>
    </source>
</evidence>
<evidence type="ECO:0000256" key="1">
    <source>
        <dbReference type="ARBA" id="ARBA00002286"/>
    </source>
</evidence>
<name>A0A1H0ITL0_9ACTN</name>
<evidence type="ECO:0000313" key="4">
    <source>
        <dbReference type="Proteomes" id="UP000198741"/>
    </source>
</evidence>
<dbReference type="Gene3D" id="3.30.420.10">
    <property type="entry name" value="Ribonuclease H-like superfamily/Ribonuclease H"/>
    <property type="match status" value="1"/>
</dbReference>
<dbReference type="InterPro" id="IPR012337">
    <property type="entry name" value="RNaseH-like_sf"/>
</dbReference>
<sequence>MIISYIDQHKAEYGVGTICRVLTEHGCKIASSTYYDRTHQQPSARAVRDEALSAQVSAVHAENYGVYGARKVWLTLNREGTAVARCTVERLMRRLGLVGARRGKVKRTTIADPQAKRASDLVDRHFDPGSPDRLWVADFTYVSTWSGWVYVAFVIDAYSRRIVGWRSAATMTAQLVLDAIEHAIWTRQREGVQDLSGLIHHNDRGSQYTSVAFTERLADAGIDASVGRTGDSFDNALAETINGLYKTELIKPRGPWRTVEQVEVATLEWVDWFNHRRLYEHNGDLPPVELEQAHYAQIRAQQPAAFSNP</sequence>
<dbReference type="Pfam" id="PF13276">
    <property type="entry name" value="HTH_21"/>
    <property type="match status" value="1"/>
</dbReference>
<organism evidence="3 4">
    <name type="scientific">Nakamurella panacisegetis</name>
    <dbReference type="NCBI Taxonomy" id="1090615"/>
    <lineage>
        <taxon>Bacteria</taxon>
        <taxon>Bacillati</taxon>
        <taxon>Actinomycetota</taxon>
        <taxon>Actinomycetes</taxon>
        <taxon>Nakamurellales</taxon>
        <taxon>Nakamurellaceae</taxon>
        <taxon>Nakamurella</taxon>
    </lineage>
</organism>
<dbReference type="Pfam" id="PF13333">
    <property type="entry name" value="rve_2"/>
    <property type="match status" value="1"/>
</dbReference>
<dbReference type="NCBIfam" id="NF033516">
    <property type="entry name" value="transpos_IS3"/>
    <property type="match status" value="1"/>
</dbReference>
<dbReference type="AlphaFoldDB" id="A0A1H0ITL0"/>
<dbReference type="SUPFAM" id="SSF53098">
    <property type="entry name" value="Ribonuclease H-like"/>
    <property type="match status" value="1"/>
</dbReference>
<dbReference type="STRING" id="1090615.SAMN04515671_0643"/>
<dbReference type="Proteomes" id="UP000198741">
    <property type="component" value="Chromosome I"/>
</dbReference>
<dbReference type="PROSITE" id="PS50994">
    <property type="entry name" value="INTEGRASE"/>
    <property type="match status" value="1"/>
</dbReference>
<keyword evidence="4" id="KW-1185">Reference proteome</keyword>
<protein>
    <submittedName>
        <fullName evidence="3">Putative transposase</fullName>
    </submittedName>
</protein>
<dbReference type="PANTHER" id="PTHR46889:SF4">
    <property type="entry name" value="TRANSPOSASE INSO FOR INSERTION SEQUENCE ELEMENT IS911B-RELATED"/>
    <property type="match status" value="1"/>
</dbReference>
<accession>A0A1H0ITL0</accession>
<dbReference type="PANTHER" id="PTHR46889">
    <property type="entry name" value="TRANSPOSASE INSF FOR INSERTION SEQUENCE IS3B-RELATED"/>
    <property type="match status" value="1"/>
</dbReference>
<dbReference type="GO" id="GO:0015074">
    <property type="term" value="P:DNA integration"/>
    <property type="evidence" value="ECO:0007669"/>
    <property type="project" value="InterPro"/>
</dbReference>
<gene>
    <name evidence="3" type="ORF">SAMN04515671_0643</name>
</gene>
<dbReference type="GO" id="GO:0003676">
    <property type="term" value="F:nucleic acid binding"/>
    <property type="evidence" value="ECO:0007669"/>
    <property type="project" value="InterPro"/>
</dbReference>